<accession>A0A9N9SFE5</accession>
<organism evidence="1 2">
    <name type="scientific">Phaedon cochleariae</name>
    <name type="common">Mustard beetle</name>
    <dbReference type="NCBI Taxonomy" id="80249"/>
    <lineage>
        <taxon>Eukaryota</taxon>
        <taxon>Metazoa</taxon>
        <taxon>Ecdysozoa</taxon>
        <taxon>Arthropoda</taxon>
        <taxon>Hexapoda</taxon>
        <taxon>Insecta</taxon>
        <taxon>Pterygota</taxon>
        <taxon>Neoptera</taxon>
        <taxon>Endopterygota</taxon>
        <taxon>Coleoptera</taxon>
        <taxon>Polyphaga</taxon>
        <taxon>Cucujiformia</taxon>
        <taxon>Chrysomeloidea</taxon>
        <taxon>Chrysomelidae</taxon>
        <taxon>Chrysomelinae</taxon>
        <taxon>Chrysomelini</taxon>
        <taxon>Phaedon</taxon>
    </lineage>
</organism>
<name>A0A9N9SFE5_PHACE</name>
<dbReference type="OrthoDB" id="6748443at2759"/>
<proteinExistence type="predicted"/>
<evidence type="ECO:0000313" key="1">
    <source>
        <dbReference type="EMBL" id="CAG9820782.1"/>
    </source>
</evidence>
<keyword evidence="2" id="KW-1185">Reference proteome</keyword>
<sequence>MKQEVNTEGIVIYKITKIHDGNVQVKIKRKEEKNRALFRESMSEGLRKVAKVQTKQRTQTFMILDIDETVLEEEEETNDRGLKYAFITTRDDVTKILENESRIGNGWNRWRINEVKEAKRGYKCRKLGMYQKTVVKKMERQGAMTAVSLDI</sequence>
<dbReference type="Proteomes" id="UP001153737">
    <property type="component" value="Chromosome 4"/>
</dbReference>
<evidence type="ECO:0000313" key="2">
    <source>
        <dbReference type="Proteomes" id="UP001153737"/>
    </source>
</evidence>
<reference evidence="1" key="2">
    <citation type="submission" date="2022-10" db="EMBL/GenBank/DDBJ databases">
        <authorList>
            <consortium name="ENA_rothamsted_submissions"/>
            <consortium name="culmorum"/>
            <person name="King R."/>
        </authorList>
    </citation>
    <scope>NUCLEOTIDE SEQUENCE</scope>
</reference>
<dbReference type="EMBL" id="OU896710">
    <property type="protein sequence ID" value="CAG9820782.1"/>
    <property type="molecule type" value="Genomic_DNA"/>
</dbReference>
<dbReference type="AlphaFoldDB" id="A0A9N9SFE5"/>
<gene>
    <name evidence="1" type="ORF">PHAECO_LOCUS8838</name>
</gene>
<reference evidence="1" key="1">
    <citation type="submission" date="2022-01" db="EMBL/GenBank/DDBJ databases">
        <authorList>
            <person name="King R."/>
        </authorList>
    </citation>
    <scope>NUCLEOTIDE SEQUENCE</scope>
</reference>
<protein>
    <submittedName>
        <fullName evidence="1">Uncharacterized protein</fullName>
    </submittedName>
</protein>